<feature type="coiled-coil region" evidence="1">
    <location>
        <begin position="586"/>
        <end position="777"/>
    </location>
</feature>
<dbReference type="AlphaFoldDB" id="A0A5C3LVU4"/>
<evidence type="ECO:0000313" key="4">
    <source>
        <dbReference type="Proteomes" id="UP000308652"/>
    </source>
</evidence>
<keyword evidence="4" id="KW-1185">Reference proteome</keyword>
<dbReference type="STRING" id="68775.A0A5C3LVU4"/>
<reference evidence="3 4" key="1">
    <citation type="journal article" date="2019" name="Nat. Ecol. Evol.">
        <title>Megaphylogeny resolves global patterns of mushroom evolution.</title>
        <authorList>
            <person name="Varga T."/>
            <person name="Krizsan K."/>
            <person name="Foldi C."/>
            <person name="Dima B."/>
            <person name="Sanchez-Garcia M."/>
            <person name="Sanchez-Ramirez S."/>
            <person name="Szollosi G.J."/>
            <person name="Szarkandi J.G."/>
            <person name="Papp V."/>
            <person name="Albert L."/>
            <person name="Andreopoulos W."/>
            <person name="Angelini C."/>
            <person name="Antonin V."/>
            <person name="Barry K.W."/>
            <person name="Bougher N.L."/>
            <person name="Buchanan P."/>
            <person name="Buyck B."/>
            <person name="Bense V."/>
            <person name="Catcheside P."/>
            <person name="Chovatia M."/>
            <person name="Cooper J."/>
            <person name="Damon W."/>
            <person name="Desjardin D."/>
            <person name="Finy P."/>
            <person name="Geml J."/>
            <person name="Haridas S."/>
            <person name="Hughes K."/>
            <person name="Justo A."/>
            <person name="Karasinski D."/>
            <person name="Kautmanova I."/>
            <person name="Kiss B."/>
            <person name="Kocsube S."/>
            <person name="Kotiranta H."/>
            <person name="LaButti K.M."/>
            <person name="Lechner B.E."/>
            <person name="Liimatainen K."/>
            <person name="Lipzen A."/>
            <person name="Lukacs Z."/>
            <person name="Mihaltcheva S."/>
            <person name="Morgado L.N."/>
            <person name="Niskanen T."/>
            <person name="Noordeloos M.E."/>
            <person name="Ohm R.A."/>
            <person name="Ortiz-Santana B."/>
            <person name="Ovrebo C."/>
            <person name="Racz N."/>
            <person name="Riley R."/>
            <person name="Savchenko A."/>
            <person name="Shiryaev A."/>
            <person name="Soop K."/>
            <person name="Spirin V."/>
            <person name="Szebenyi C."/>
            <person name="Tomsovsky M."/>
            <person name="Tulloss R.E."/>
            <person name="Uehling J."/>
            <person name="Grigoriev I.V."/>
            <person name="Vagvolgyi C."/>
            <person name="Papp T."/>
            <person name="Martin F.M."/>
            <person name="Miettinen O."/>
            <person name="Hibbett D.S."/>
            <person name="Nagy L.G."/>
        </authorList>
    </citation>
    <scope>NUCLEOTIDE SEQUENCE [LARGE SCALE GENOMIC DNA]</scope>
    <source>
        <strain evidence="3 4">CBS 166.37</strain>
    </source>
</reference>
<feature type="compositionally biased region" description="Low complexity" evidence="2">
    <location>
        <begin position="83"/>
        <end position="101"/>
    </location>
</feature>
<name>A0A5C3LVU4_9AGAR</name>
<evidence type="ECO:0000256" key="2">
    <source>
        <dbReference type="SAM" id="MobiDB-lite"/>
    </source>
</evidence>
<dbReference type="SUPFAM" id="SSF57997">
    <property type="entry name" value="Tropomyosin"/>
    <property type="match status" value="1"/>
</dbReference>
<dbReference type="Proteomes" id="UP000308652">
    <property type="component" value="Unassembled WGS sequence"/>
</dbReference>
<dbReference type="EMBL" id="ML213611">
    <property type="protein sequence ID" value="TFK36845.1"/>
    <property type="molecule type" value="Genomic_DNA"/>
</dbReference>
<keyword evidence="1" id="KW-0175">Coiled coil</keyword>
<protein>
    <submittedName>
        <fullName evidence="3">Uncharacterized protein</fullName>
    </submittedName>
</protein>
<dbReference type="Gene3D" id="1.10.287.1490">
    <property type="match status" value="1"/>
</dbReference>
<feature type="compositionally biased region" description="Low complexity" evidence="2">
    <location>
        <begin position="117"/>
        <end position="132"/>
    </location>
</feature>
<feature type="region of interest" description="Disordered" evidence="2">
    <location>
        <begin position="16"/>
        <end position="190"/>
    </location>
</feature>
<proteinExistence type="predicted"/>
<evidence type="ECO:0000313" key="3">
    <source>
        <dbReference type="EMBL" id="TFK36845.1"/>
    </source>
</evidence>
<feature type="compositionally biased region" description="Polar residues" evidence="2">
    <location>
        <begin position="25"/>
        <end position="55"/>
    </location>
</feature>
<gene>
    <name evidence="3" type="ORF">BDQ12DRAFT_608825</name>
</gene>
<accession>A0A5C3LVU4</accession>
<evidence type="ECO:0000256" key="1">
    <source>
        <dbReference type="SAM" id="Coils"/>
    </source>
</evidence>
<organism evidence="3 4">
    <name type="scientific">Crucibulum laeve</name>
    <dbReference type="NCBI Taxonomy" id="68775"/>
    <lineage>
        <taxon>Eukaryota</taxon>
        <taxon>Fungi</taxon>
        <taxon>Dikarya</taxon>
        <taxon>Basidiomycota</taxon>
        <taxon>Agaricomycotina</taxon>
        <taxon>Agaricomycetes</taxon>
        <taxon>Agaricomycetidae</taxon>
        <taxon>Agaricales</taxon>
        <taxon>Agaricineae</taxon>
        <taxon>Nidulariaceae</taxon>
        <taxon>Crucibulum</taxon>
    </lineage>
</organism>
<feature type="non-terminal residue" evidence="3">
    <location>
        <position position="1"/>
    </location>
</feature>
<sequence>NGLTVVKIINSGTFGSGTVKLASAKPTTTGSSATTKPASSVSATPALKKSTSGPSVSAKPTMASRTPAVPPSRRASLAPTKPSAPGISKPSLSSSTSGKPAVDPAATRASVASPTGSVSSLKSASSLRPRASISEGVKRTPVTRPSVSSASKPPPTTKPSVPSRSVAAPTAKARTTSSISSIREVKEDGKAMEDLQNQLKDATELLKSKSDSVTALEEQLQLLESSLEKATAESESKDALVLELEQAKAVAESEVHSAKDALNKLQATQQGDSSVVEILQKELDDAKNSAKGSSELAQSLREQIQSLENQLTEAKEHVESLETRHKAELSDTTSAAAVEHGVLLKAHADLTAIAEETSALKIAHNVALDEAQARILDLENRAAEVDTLRSQLDGLKVEREENSSKLSELEIEILELRESLEGLEDERDRHQARVKSLEDELERATSALRQATEEASEKGAAHTAQIETLEQKYAAEHAAADERHAGVVSALETIGKELESTLAAHEQTKKDGVTAQDNHLLALKEAESSYASKAAELSSEIDRIKVDLEGQEAQYNVKVEAIKTEHVRLLSEAFERAKHEAGEAHAQELQALRASSNSTIEQIQEANRIALENVKSEHASTLESDVNDLQKQITKLNLDLKATQDDLSKSKAALEAARAEIISITQQRDEARALAETAPATSPEHTAEVARLANELSHAKDDLSAVTDQLNLMKASLAEMSDQHARQQEDAATARANEVMKLRSIHDEEVTALAKQKSELLIRLSDLEGELATAKAAANAEASAPKSNGNNGAAAPPSPGVTKEELQRMHEAHNLKIYDLQAEHEKAMKALKEELETTHNKADELQQEVARKAMEIQYLEQDQDENQEQITRYVQFFQLKAFVGGVCALAVIYGFF</sequence>
<feature type="coiled-coil region" evidence="1">
    <location>
        <begin position="361"/>
        <end position="454"/>
    </location>
</feature>
<feature type="region of interest" description="Disordered" evidence="2">
    <location>
        <begin position="778"/>
        <end position="804"/>
    </location>
</feature>
<dbReference type="OrthoDB" id="2289094at2759"/>